<organism evidence="21 22">
    <name type="scientific">Pichia sorbitophila (strain ATCC MYA-4447 / BCRC 22081 / CBS 7064 / NBRC 10061 / NRRL Y-12695)</name>
    <name type="common">Hybrid yeast</name>
    <dbReference type="NCBI Taxonomy" id="559304"/>
    <lineage>
        <taxon>Eukaryota</taxon>
        <taxon>Fungi</taxon>
        <taxon>Dikarya</taxon>
        <taxon>Ascomycota</taxon>
        <taxon>Saccharomycotina</taxon>
        <taxon>Pichiomycetes</taxon>
        <taxon>Debaryomycetaceae</taxon>
        <taxon>Millerozyma</taxon>
    </lineage>
</organism>
<feature type="compositionally biased region" description="Basic and acidic residues" evidence="19">
    <location>
        <begin position="522"/>
        <end position="535"/>
    </location>
</feature>
<keyword evidence="9 16" id="KW-0227">DNA damage</keyword>
<dbReference type="GO" id="GO:0030145">
    <property type="term" value="F:manganese ion binding"/>
    <property type="evidence" value="ECO:0007669"/>
    <property type="project" value="UniProtKB-UniRule"/>
</dbReference>
<keyword evidence="8 16" id="KW-0255">Endonuclease</keyword>
<dbReference type="GO" id="GO:0031573">
    <property type="term" value="P:mitotic intra-S DNA damage checkpoint signaling"/>
    <property type="evidence" value="ECO:0007669"/>
    <property type="project" value="TreeGrafter"/>
</dbReference>
<dbReference type="Pfam" id="PF04152">
    <property type="entry name" value="Mre11_DNA_bind"/>
    <property type="match status" value="1"/>
</dbReference>
<evidence type="ECO:0000256" key="14">
    <source>
        <dbReference type="ARBA" id="ARBA00023242"/>
    </source>
</evidence>
<dbReference type="GO" id="GO:0042138">
    <property type="term" value="P:meiotic DNA double-strand break formation"/>
    <property type="evidence" value="ECO:0007669"/>
    <property type="project" value="TreeGrafter"/>
</dbReference>
<dbReference type="SMART" id="SM01347">
    <property type="entry name" value="Mre11_DNA_bind"/>
    <property type="match status" value="1"/>
</dbReference>
<evidence type="ECO:0000256" key="7">
    <source>
        <dbReference type="ARBA" id="ARBA00022723"/>
    </source>
</evidence>
<dbReference type="InterPro" id="IPR003701">
    <property type="entry name" value="Mre11"/>
</dbReference>
<dbReference type="PIRSF" id="PIRSF000882">
    <property type="entry name" value="DSB_repair_MRE11"/>
    <property type="match status" value="1"/>
</dbReference>
<evidence type="ECO:0000256" key="12">
    <source>
        <dbReference type="ARBA" id="ARBA00023204"/>
    </source>
</evidence>
<keyword evidence="10 16" id="KW-0378">Hydrolase</keyword>
<dbReference type="GO" id="GO:0007095">
    <property type="term" value="P:mitotic G2 DNA damage checkpoint signaling"/>
    <property type="evidence" value="ECO:0007669"/>
    <property type="project" value="TreeGrafter"/>
</dbReference>
<dbReference type="InParanoid" id="G8YCA5"/>
<dbReference type="CDD" id="cd00840">
    <property type="entry name" value="MPP_Mre11_N"/>
    <property type="match status" value="1"/>
</dbReference>
<dbReference type="OrthoDB" id="30417at2759"/>
<evidence type="ECO:0000313" key="22">
    <source>
        <dbReference type="Proteomes" id="UP000005222"/>
    </source>
</evidence>
<evidence type="ECO:0000256" key="19">
    <source>
        <dbReference type="SAM" id="MobiDB-lite"/>
    </source>
</evidence>
<dbReference type="Gene3D" id="3.60.21.10">
    <property type="match status" value="1"/>
</dbReference>
<reference evidence="21 22" key="1">
    <citation type="journal article" date="2012" name="G3 (Bethesda)">
        <title>Pichia sorbitophila, an interspecies yeast hybrid reveals early steps of genome resolution following polyploidization.</title>
        <authorList>
            <person name="Leh Louis V."/>
            <person name="Despons L."/>
            <person name="Friedrich A."/>
            <person name="Martin T."/>
            <person name="Durrens P."/>
            <person name="Casaregola S."/>
            <person name="Neuveglise C."/>
            <person name="Fairhead C."/>
            <person name="Marck C."/>
            <person name="Cruz J.A."/>
            <person name="Straub M.L."/>
            <person name="Kugler V."/>
            <person name="Sacerdot C."/>
            <person name="Uzunov Z."/>
            <person name="Thierry A."/>
            <person name="Weiss S."/>
            <person name="Bleykasten C."/>
            <person name="De Montigny J."/>
            <person name="Jacques N."/>
            <person name="Jung P."/>
            <person name="Lemaire M."/>
            <person name="Mallet S."/>
            <person name="Morel G."/>
            <person name="Richard G.F."/>
            <person name="Sarkar A."/>
            <person name="Savel G."/>
            <person name="Schacherer J."/>
            <person name="Seret M.L."/>
            <person name="Talla E."/>
            <person name="Samson G."/>
            <person name="Jubin C."/>
            <person name="Poulain J."/>
            <person name="Vacherie B."/>
            <person name="Barbe V."/>
            <person name="Pelletier E."/>
            <person name="Sherman D.J."/>
            <person name="Westhof E."/>
            <person name="Weissenbach J."/>
            <person name="Baret P.V."/>
            <person name="Wincker P."/>
            <person name="Gaillardin C."/>
            <person name="Dujon B."/>
            <person name="Souciet J.L."/>
        </authorList>
    </citation>
    <scope>NUCLEOTIDE SEQUENCE [LARGE SCALE GENOMIC DNA]</scope>
    <source>
        <strain evidence="22">ATCC MYA-4447 / BCRC 22081 / CBS 7064 / NBRC 10061 / NRRL Y-12695</strain>
    </source>
</reference>
<evidence type="ECO:0000256" key="18">
    <source>
        <dbReference type="RuleBase" id="RU003447"/>
    </source>
</evidence>
<dbReference type="GO" id="GO:0000724">
    <property type="term" value="P:double-strand break repair via homologous recombination"/>
    <property type="evidence" value="ECO:0007669"/>
    <property type="project" value="TreeGrafter"/>
</dbReference>
<keyword evidence="15 16" id="KW-0469">Meiosis</keyword>
<keyword evidence="11 16" id="KW-0269">Exonuclease</keyword>
<keyword evidence="7" id="KW-0479">Metal-binding</keyword>
<keyword evidence="14 16" id="KW-0539">Nucleus</keyword>
<evidence type="ECO:0000256" key="6">
    <source>
        <dbReference type="ARBA" id="ARBA00022722"/>
    </source>
</evidence>
<evidence type="ECO:0000256" key="10">
    <source>
        <dbReference type="ARBA" id="ARBA00022801"/>
    </source>
</evidence>
<proteinExistence type="inferred from homology"/>
<keyword evidence="13 16" id="KW-0464">Manganese</keyword>
<dbReference type="GO" id="GO:0000014">
    <property type="term" value="F:single-stranded DNA endodeoxyribonuclease activity"/>
    <property type="evidence" value="ECO:0007669"/>
    <property type="project" value="TreeGrafter"/>
</dbReference>
<evidence type="ECO:0000256" key="5">
    <source>
        <dbReference type="ARBA" id="ARBA00022454"/>
    </source>
</evidence>
<sequence length="664" mass="75060">MPLVDSIEKDDDTISILITTDNHVGYNENDPIRGEDSWKTFQEIIGIAKDNDVDMILQGGDLFHINKPSKTSMYQVIKIIKENCFGDRPCELELLSDPSKTMGNDVSTLNYEDPNLNISLPVFAVSGNHDDASGKGFLSPLDLLSVSGMINHFGIVSNNENIEVSPLLLKKGLTKLALYGLANVKDERLFRTFRDGNVRFFRPTEDASSWFNLLCVHQNHSAHSRTSYLPESFLPSFLDFVLWGHEHECIPNPTYNPENDFYTLQAGSSVATSLCEAEACEKYVFIMNIKQDSFSIEPIKLNTVRPFIMDEVSLIEEKFPPGEASKDDISKFLALKVEELIERAKSQTTLSHKSYKTEISNQQPLPLIRLKVEYSGDYIVENPRRFSNKFVGRIANVDDVILYYKRKSTVSKTSPNEANLEAVMSSKSSKSNDFELQDVIKEFLKQSELSLLPEEGISYAVERYFSNDDKHILNDFIKNEIEREMKTFLKMDINQDEFNEDSSKETFKALLAQVKRKSTYDNKINSEKHTADDSKASSPPLLDVDAEAHPVTSLRSSSKRQKPTNKPSKSEEIVISDSEDDIERMEVDKDVNMEDADFQDSTSEEEEPSKNVSRGIGKAPRKKTDSSSSRTKKKSTNTRPNKSKKPASDNSKRSLLDDIMSMGN</sequence>
<dbReference type="InterPro" id="IPR038487">
    <property type="entry name" value="Mre11_capping_dom"/>
</dbReference>
<dbReference type="PANTHER" id="PTHR10139:SF1">
    <property type="entry name" value="DOUBLE-STRAND BREAK REPAIR PROTEIN MRE11"/>
    <property type="match status" value="1"/>
</dbReference>
<dbReference type="GO" id="GO:0097552">
    <property type="term" value="P:mitochondrial double-strand break repair via homologous recombination"/>
    <property type="evidence" value="ECO:0007669"/>
    <property type="project" value="TreeGrafter"/>
</dbReference>
<dbReference type="PANTHER" id="PTHR10139">
    <property type="entry name" value="DOUBLE-STRAND BREAK REPAIR PROTEIN MRE11"/>
    <property type="match status" value="1"/>
</dbReference>
<dbReference type="GO" id="GO:0000723">
    <property type="term" value="P:telomere maintenance"/>
    <property type="evidence" value="ECO:0007669"/>
    <property type="project" value="TreeGrafter"/>
</dbReference>
<comment type="subcellular location">
    <subcellularLocation>
        <location evidence="3">Chromosome</location>
    </subcellularLocation>
    <subcellularLocation>
        <location evidence="2 16">Nucleus</location>
    </subcellularLocation>
</comment>
<dbReference type="EMBL" id="FO082050">
    <property type="protein sequence ID" value="CCE82586.1"/>
    <property type="molecule type" value="Genomic_DNA"/>
</dbReference>
<dbReference type="Pfam" id="PF00149">
    <property type="entry name" value="Metallophos"/>
    <property type="match status" value="1"/>
</dbReference>
<name>G8YCA5_PICSO</name>
<dbReference type="eggNOG" id="KOG2310">
    <property type="taxonomic scope" value="Eukaryota"/>
</dbReference>
<evidence type="ECO:0000256" key="13">
    <source>
        <dbReference type="ARBA" id="ARBA00023211"/>
    </source>
</evidence>
<feature type="compositionally biased region" description="Acidic residues" evidence="19">
    <location>
        <begin position="593"/>
        <end position="607"/>
    </location>
</feature>
<dbReference type="GO" id="GO:0030870">
    <property type="term" value="C:Mre11 complex"/>
    <property type="evidence" value="ECO:0007669"/>
    <property type="project" value="UniProtKB-UniRule"/>
</dbReference>
<dbReference type="InterPro" id="IPR007281">
    <property type="entry name" value="Mre11_DNA-bd"/>
</dbReference>
<evidence type="ECO:0000256" key="15">
    <source>
        <dbReference type="ARBA" id="ARBA00023254"/>
    </source>
</evidence>
<feature type="compositionally biased region" description="Basic and acidic residues" evidence="19">
    <location>
        <begin position="646"/>
        <end position="656"/>
    </location>
</feature>
<dbReference type="HOGENOM" id="CLU_009535_3_0_1"/>
<protein>
    <recommendedName>
        <fullName evidence="16">Double-strand break repair protein</fullName>
    </recommendedName>
</protein>
<dbReference type="InterPro" id="IPR004843">
    <property type="entry name" value="Calcineurin-like_PHP"/>
</dbReference>
<dbReference type="SUPFAM" id="SSF56300">
    <property type="entry name" value="Metallo-dependent phosphatases"/>
    <property type="match status" value="1"/>
</dbReference>
<evidence type="ECO:0000256" key="16">
    <source>
        <dbReference type="PIRNR" id="PIRNR000882"/>
    </source>
</evidence>
<evidence type="ECO:0000256" key="8">
    <source>
        <dbReference type="ARBA" id="ARBA00022759"/>
    </source>
</evidence>
<feature type="compositionally biased region" description="Basic residues" evidence="19">
    <location>
        <begin position="630"/>
        <end position="645"/>
    </location>
</feature>
<dbReference type="GO" id="GO:0008296">
    <property type="term" value="F:3'-5'-DNA exonuclease activity"/>
    <property type="evidence" value="ECO:0007669"/>
    <property type="project" value="InterPro"/>
</dbReference>
<dbReference type="InterPro" id="IPR029052">
    <property type="entry name" value="Metallo-depent_PP-like"/>
</dbReference>
<dbReference type="FunCoup" id="G8YCA5">
    <property type="interactions" value="1683"/>
</dbReference>
<comment type="similarity">
    <text evidence="4 16 18">Belongs to the MRE11/RAD32 family.</text>
</comment>
<evidence type="ECO:0000256" key="3">
    <source>
        <dbReference type="ARBA" id="ARBA00004286"/>
    </source>
</evidence>
<feature type="domain" description="Mre11 DNA-binding" evidence="20">
    <location>
        <begin position="294"/>
        <end position="464"/>
    </location>
</feature>
<comment type="function">
    <text evidence="16">Core component of the MRN complex, which plays a central role in double-strand break (DSB) repair, DNA recombination, maintenance of telomere integrity and meiosis. The MRN complex is involved in the repair of DNA double-strand breaks (DSBs) via homologous recombination (HR), an error-free mechanism which primarily occurs during S and G2 phases. The complex (1) mediates the end resection of damaged DNA, which generates proper single-stranded DNA, a key initial steps in HR, and is (2) required for the recruitment of other repair factors and efficient activation of ATM and ATR upon DNA damage. Within the MRN complex, MRE11 possesses both single-strand endonuclease activity and double-strand-specific 3'-5' exonuclease activity. MRE11 first endonucleolytically cleaves the 5' strand at DNA DSB ends to prevent non-homologous end joining (NHEJ) and licence HR. It then generates a single-stranded DNA gap via 3' to 5' exonucleolytic degradation, which is required for single-strand invasion and recombination.</text>
</comment>
<dbReference type="AlphaFoldDB" id="G8YCA5"/>
<evidence type="ECO:0000259" key="20">
    <source>
        <dbReference type="SMART" id="SM01347"/>
    </source>
</evidence>
<evidence type="ECO:0000313" key="21">
    <source>
        <dbReference type="EMBL" id="CCE82586.1"/>
    </source>
</evidence>
<evidence type="ECO:0000256" key="17">
    <source>
        <dbReference type="PIRSR" id="PIRSR000882-1"/>
    </source>
</evidence>
<dbReference type="GO" id="GO:0035861">
    <property type="term" value="C:site of double-strand break"/>
    <property type="evidence" value="ECO:0007669"/>
    <property type="project" value="TreeGrafter"/>
</dbReference>
<dbReference type="Proteomes" id="UP000005222">
    <property type="component" value="Chromosome J"/>
</dbReference>
<dbReference type="NCBIfam" id="TIGR00583">
    <property type="entry name" value="mre11"/>
    <property type="match status" value="1"/>
</dbReference>
<dbReference type="STRING" id="559304.G8YCA5"/>
<dbReference type="InterPro" id="IPR041796">
    <property type="entry name" value="Mre11_N"/>
</dbReference>
<dbReference type="GO" id="GO:0006303">
    <property type="term" value="P:double-strand break repair via nonhomologous end joining"/>
    <property type="evidence" value="ECO:0007669"/>
    <property type="project" value="TreeGrafter"/>
</dbReference>
<evidence type="ECO:0000256" key="4">
    <source>
        <dbReference type="ARBA" id="ARBA00009028"/>
    </source>
</evidence>
<evidence type="ECO:0000256" key="1">
    <source>
        <dbReference type="ARBA" id="ARBA00001936"/>
    </source>
</evidence>
<evidence type="ECO:0000256" key="2">
    <source>
        <dbReference type="ARBA" id="ARBA00004123"/>
    </source>
</evidence>
<keyword evidence="22" id="KW-1185">Reference proteome</keyword>
<dbReference type="OMA" id="ESCMFNA"/>
<keyword evidence="6 16" id="KW-0540">Nuclease</keyword>
<accession>G8YCA5</accession>
<keyword evidence="5" id="KW-0158">Chromosome</keyword>
<evidence type="ECO:0000256" key="11">
    <source>
        <dbReference type="ARBA" id="ARBA00022839"/>
    </source>
</evidence>
<feature type="region of interest" description="Disordered" evidence="19">
    <location>
        <begin position="522"/>
        <end position="664"/>
    </location>
</feature>
<dbReference type="Gene3D" id="3.30.110.110">
    <property type="entry name" value="Mre11, capping domain"/>
    <property type="match status" value="1"/>
</dbReference>
<feature type="active site" description="Proton donor" evidence="17">
    <location>
        <position position="129"/>
    </location>
</feature>
<gene>
    <name evidence="21" type="primary">Piso0_002318</name>
    <name evidence="21" type="ORF">GNLVRS01_PISO0J09425g</name>
</gene>
<evidence type="ECO:0000256" key="9">
    <source>
        <dbReference type="ARBA" id="ARBA00022763"/>
    </source>
</evidence>
<dbReference type="FunFam" id="3.60.21.10:FF:000011">
    <property type="entry name" value="Double-strand break repair protein"/>
    <property type="match status" value="1"/>
</dbReference>
<comment type="cofactor">
    <cofactor evidence="1 16">
        <name>Mn(2+)</name>
        <dbReference type="ChEBI" id="CHEBI:29035"/>
    </cofactor>
</comment>
<keyword evidence="12 16" id="KW-0234">DNA repair</keyword>